<dbReference type="AlphaFoldDB" id="A0A9P7ADQ8"/>
<keyword evidence="5" id="KW-0489">Methyltransferase</keyword>
<protein>
    <recommendedName>
        <fullName evidence="5">Protein-S-isoprenylcysteine O-methyltransferase</fullName>
        <ecNumber evidence="5">2.1.1.100</ecNumber>
    </recommendedName>
</protein>
<reference evidence="8" key="1">
    <citation type="journal article" date="2020" name="New Phytol.">
        <title>Comparative genomics reveals dynamic genome evolution in host specialist ectomycorrhizal fungi.</title>
        <authorList>
            <person name="Lofgren L.A."/>
            <person name="Nguyen N.H."/>
            <person name="Vilgalys R."/>
            <person name="Ruytinx J."/>
            <person name="Liao H.L."/>
            <person name="Branco S."/>
            <person name="Kuo A."/>
            <person name="LaButti K."/>
            <person name="Lipzen A."/>
            <person name="Andreopoulos W."/>
            <person name="Pangilinan J."/>
            <person name="Riley R."/>
            <person name="Hundley H."/>
            <person name="Na H."/>
            <person name="Barry K."/>
            <person name="Grigoriev I.V."/>
            <person name="Stajich J.E."/>
            <person name="Kennedy P.G."/>
        </authorList>
    </citation>
    <scope>NUCLEOTIDE SEQUENCE</scope>
    <source>
        <strain evidence="8">S12</strain>
    </source>
</reference>
<keyword evidence="5" id="KW-0949">S-adenosyl-L-methionine</keyword>
<comment type="subcellular location">
    <subcellularLocation>
        <location evidence="5">Endoplasmic reticulum membrane</location>
        <topology evidence="5">Multi-pass membrane protein</topology>
    </subcellularLocation>
    <subcellularLocation>
        <location evidence="1">Membrane</location>
        <topology evidence="1">Multi-pass membrane protein</topology>
    </subcellularLocation>
</comment>
<evidence type="ECO:0000256" key="7">
    <source>
        <dbReference type="SAM" id="SignalP"/>
    </source>
</evidence>
<feature type="region of interest" description="Disordered" evidence="6">
    <location>
        <begin position="200"/>
        <end position="227"/>
    </location>
</feature>
<comment type="similarity">
    <text evidence="5">Belongs to the class VI-like SAM-binding methyltransferase superfamily. Isoprenylcysteine carboxyl methyltransferase family.</text>
</comment>
<gene>
    <name evidence="8" type="ORF">HD556DRAFT_1448923</name>
</gene>
<keyword evidence="2 5" id="KW-0812">Transmembrane</keyword>
<name>A0A9P7ADQ8_9AGAM</name>
<proteinExistence type="inferred from homology"/>
<dbReference type="PANTHER" id="PTHR12714">
    <property type="entry name" value="PROTEIN-S ISOPRENYLCYSTEINE O-METHYLTRANSFERASE"/>
    <property type="match status" value="1"/>
</dbReference>
<keyword evidence="4 5" id="KW-0472">Membrane</keyword>
<dbReference type="GeneID" id="64601273"/>
<evidence type="ECO:0000256" key="2">
    <source>
        <dbReference type="ARBA" id="ARBA00022692"/>
    </source>
</evidence>
<dbReference type="EMBL" id="JABBWE010000081">
    <property type="protein sequence ID" value="KAG1787274.1"/>
    <property type="molecule type" value="Genomic_DNA"/>
</dbReference>
<keyword evidence="9" id="KW-1185">Reference proteome</keyword>
<organism evidence="8 9">
    <name type="scientific">Suillus plorans</name>
    <dbReference type="NCBI Taxonomy" id="116603"/>
    <lineage>
        <taxon>Eukaryota</taxon>
        <taxon>Fungi</taxon>
        <taxon>Dikarya</taxon>
        <taxon>Basidiomycota</taxon>
        <taxon>Agaricomycotina</taxon>
        <taxon>Agaricomycetes</taxon>
        <taxon>Agaricomycetidae</taxon>
        <taxon>Boletales</taxon>
        <taxon>Suillineae</taxon>
        <taxon>Suillaceae</taxon>
        <taxon>Suillus</taxon>
    </lineage>
</organism>
<dbReference type="GO" id="GO:0005789">
    <property type="term" value="C:endoplasmic reticulum membrane"/>
    <property type="evidence" value="ECO:0007669"/>
    <property type="project" value="UniProtKB-SubCell"/>
</dbReference>
<dbReference type="Proteomes" id="UP000719766">
    <property type="component" value="Unassembled WGS sequence"/>
</dbReference>
<keyword evidence="5" id="KW-0808">Transferase</keyword>
<dbReference type="EC" id="2.1.1.100" evidence="5"/>
<evidence type="ECO:0000256" key="6">
    <source>
        <dbReference type="SAM" id="MobiDB-lite"/>
    </source>
</evidence>
<sequence length="277" mass="30260">MSLLKIPFILASAIGIHISSITPSPPPSSGEKVVPSSILAIHIDPSHIPEGIYAARAVQLLRILHPTPITPAFLAGSVAIAIGGALRLYCISTLGKFWSFHLSVRKGHRLVTSGPYSVVHHPSYTGLLLQATGIAIMYGSQGSWMRQSGILQVPFINVLAMIVFFGSVTLATWISLSRPAVEDKMLQLALGEEWENWAKKARPPLRKNNRSTAHEHQPDPSVNSTRRTQARALIYKPRSTQTSKMDPLQVPHLHIYLRIDPKACPPLITEAGGWNGC</sequence>
<dbReference type="GO" id="GO:0032259">
    <property type="term" value="P:methylation"/>
    <property type="evidence" value="ECO:0007669"/>
    <property type="project" value="UniProtKB-KW"/>
</dbReference>
<dbReference type="GO" id="GO:0004671">
    <property type="term" value="F:protein C-terminal S-isoprenylcysteine carboxyl O-methyltransferase activity"/>
    <property type="evidence" value="ECO:0007669"/>
    <property type="project" value="UniProtKB-EC"/>
</dbReference>
<dbReference type="InterPro" id="IPR007269">
    <property type="entry name" value="ICMT_MeTrfase"/>
</dbReference>
<dbReference type="Pfam" id="PF04140">
    <property type="entry name" value="ICMT"/>
    <property type="match status" value="1"/>
</dbReference>
<feature type="signal peptide" evidence="7">
    <location>
        <begin position="1"/>
        <end position="15"/>
    </location>
</feature>
<keyword evidence="5" id="KW-0256">Endoplasmic reticulum</keyword>
<evidence type="ECO:0000256" key="1">
    <source>
        <dbReference type="ARBA" id="ARBA00004141"/>
    </source>
</evidence>
<dbReference type="RefSeq" id="XP_041154632.1">
    <property type="nucleotide sequence ID" value="XM_041307509.1"/>
</dbReference>
<dbReference type="PANTHER" id="PTHR12714:SF9">
    <property type="entry name" value="PROTEIN-S-ISOPRENYLCYSTEINE O-METHYLTRANSFERASE"/>
    <property type="match status" value="1"/>
</dbReference>
<dbReference type="Gene3D" id="1.20.120.1630">
    <property type="match status" value="1"/>
</dbReference>
<accession>A0A9P7ADQ8</accession>
<evidence type="ECO:0000313" key="8">
    <source>
        <dbReference type="EMBL" id="KAG1787274.1"/>
    </source>
</evidence>
<evidence type="ECO:0000256" key="3">
    <source>
        <dbReference type="ARBA" id="ARBA00022989"/>
    </source>
</evidence>
<dbReference type="OrthoDB" id="422086at2759"/>
<comment type="caution">
    <text evidence="8">The sequence shown here is derived from an EMBL/GenBank/DDBJ whole genome shotgun (WGS) entry which is preliminary data.</text>
</comment>
<feature type="compositionally biased region" description="Basic residues" evidence="6">
    <location>
        <begin position="200"/>
        <end position="209"/>
    </location>
</feature>
<feature type="chain" id="PRO_5040445645" description="Protein-S-isoprenylcysteine O-methyltransferase" evidence="7">
    <location>
        <begin position="16"/>
        <end position="277"/>
    </location>
</feature>
<comment type="caution">
    <text evidence="5">Lacks conserved residue(s) required for the propagation of feature annotation.</text>
</comment>
<evidence type="ECO:0000313" key="9">
    <source>
        <dbReference type="Proteomes" id="UP000719766"/>
    </source>
</evidence>
<evidence type="ECO:0000256" key="5">
    <source>
        <dbReference type="RuleBase" id="RU362022"/>
    </source>
</evidence>
<feature type="transmembrane region" description="Helical" evidence="5">
    <location>
        <begin position="155"/>
        <end position="176"/>
    </location>
</feature>
<feature type="transmembrane region" description="Helical" evidence="5">
    <location>
        <begin position="69"/>
        <end position="90"/>
    </location>
</feature>
<comment type="catalytic activity">
    <reaction evidence="5">
        <text>[protein]-C-terminal S-[(2E,6E)-farnesyl]-L-cysteine + S-adenosyl-L-methionine = [protein]-C-terminal S-[(2E,6E)-farnesyl]-L-cysteine methyl ester + S-adenosyl-L-homocysteine</text>
        <dbReference type="Rhea" id="RHEA:21672"/>
        <dbReference type="Rhea" id="RHEA-COMP:12125"/>
        <dbReference type="Rhea" id="RHEA-COMP:12126"/>
        <dbReference type="ChEBI" id="CHEBI:57856"/>
        <dbReference type="ChEBI" id="CHEBI:59789"/>
        <dbReference type="ChEBI" id="CHEBI:90510"/>
        <dbReference type="ChEBI" id="CHEBI:90511"/>
        <dbReference type="EC" id="2.1.1.100"/>
    </reaction>
</comment>
<keyword evidence="3 5" id="KW-1133">Transmembrane helix</keyword>
<keyword evidence="7" id="KW-0732">Signal</keyword>
<evidence type="ECO:0000256" key="4">
    <source>
        <dbReference type="ARBA" id="ARBA00023136"/>
    </source>
</evidence>